<dbReference type="Pfam" id="PF16921">
    <property type="entry name" value="Tex_YqgF"/>
    <property type="match status" value="1"/>
</dbReference>
<dbReference type="PANTHER" id="PTHR10724">
    <property type="entry name" value="30S RIBOSOMAL PROTEIN S1"/>
    <property type="match status" value="1"/>
</dbReference>
<dbReference type="FunFam" id="1.10.150.310:FF:000001">
    <property type="entry name" value="RNA-binding transcriptional accessory protein"/>
    <property type="match status" value="1"/>
</dbReference>
<dbReference type="SUPFAM" id="SSF47781">
    <property type="entry name" value="RuvA domain 2-like"/>
    <property type="match status" value="2"/>
</dbReference>
<accession>A0A9D1W0N5</accession>
<dbReference type="Pfam" id="PF17674">
    <property type="entry name" value="HHH_9"/>
    <property type="match status" value="1"/>
</dbReference>
<protein>
    <submittedName>
        <fullName evidence="2">Helix-hairpin-helix domain-containing protein</fullName>
    </submittedName>
</protein>
<dbReference type="Pfam" id="PF12836">
    <property type="entry name" value="HHH_3"/>
    <property type="match status" value="1"/>
</dbReference>
<dbReference type="GO" id="GO:0003735">
    <property type="term" value="F:structural constituent of ribosome"/>
    <property type="evidence" value="ECO:0007669"/>
    <property type="project" value="TreeGrafter"/>
</dbReference>
<dbReference type="PANTHER" id="PTHR10724:SF10">
    <property type="entry name" value="S1 RNA-BINDING DOMAIN-CONTAINING PROTEIN 1"/>
    <property type="match status" value="1"/>
</dbReference>
<dbReference type="PROSITE" id="PS50126">
    <property type="entry name" value="S1"/>
    <property type="match status" value="1"/>
</dbReference>
<feature type="domain" description="S1 motif" evidence="1">
    <location>
        <begin position="238"/>
        <end position="307"/>
    </location>
</feature>
<evidence type="ECO:0000259" key="1">
    <source>
        <dbReference type="PROSITE" id="PS50126"/>
    </source>
</evidence>
<evidence type="ECO:0000313" key="3">
    <source>
        <dbReference type="Proteomes" id="UP000886847"/>
    </source>
</evidence>
<dbReference type="SMART" id="SM00316">
    <property type="entry name" value="S1"/>
    <property type="match status" value="1"/>
</dbReference>
<dbReference type="AlphaFoldDB" id="A0A9D1W0N5"/>
<gene>
    <name evidence="2" type="ORF">H9851_05050</name>
</gene>
<dbReference type="InterPro" id="IPR032639">
    <property type="entry name" value="Tex_YqgF"/>
</dbReference>
<proteinExistence type="predicted"/>
<evidence type="ECO:0000313" key="2">
    <source>
        <dbReference type="EMBL" id="HIX50631.1"/>
    </source>
</evidence>
<organism evidence="2 3">
    <name type="scientific">Candidatus Borkfalkia faecavium</name>
    <dbReference type="NCBI Taxonomy" id="2838508"/>
    <lineage>
        <taxon>Bacteria</taxon>
        <taxon>Bacillati</taxon>
        <taxon>Bacillota</taxon>
        <taxon>Clostridia</taxon>
        <taxon>Christensenellales</taxon>
        <taxon>Christensenellaceae</taxon>
        <taxon>Candidatus Borkfalkia</taxon>
    </lineage>
</organism>
<dbReference type="Pfam" id="PF00575">
    <property type="entry name" value="S1"/>
    <property type="match status" value="1"/>
</dbReference>
<reference evidence="2" key="1">
    <citation type="journal article" date="2021" name="PeerJ">
        <title>Extensive microbial diversity within the chicken gut microbiome revealed by metagenomics and culture.</title>
        <authorList>
            <person name="Gilroy R."/>
            <person name="Ravi A."/>
            <person name="Getino M."/>
            <person name="Pursley I."/>
            <person name="Horton D.L."/>
            <person name="Alikhan N.F."/>
            <person name="Baker D."/>
            <person name="Gharbi K."/>
            <person name="Hall N."/>
            <person name="Watson M."/>
            <person name="Adriaenssens E.M."/>
            <person name="Foster-Nyarko E."/>
            <person name="Jarju S."/>
            <person name="Secka A."/>
            <person name="Antonio M."/>
            <person name="Oren A."/>
            <person name="Chaudhuri R.R."/>
            <person name="La Ragione R."/>
            <person name="Hildebrand F."/>
            <person name="Pallen M.J."/>
        </authorList>
    </citation>
    <scope>NUCLEOTIDE SEQUENCE</scope>
    <source>
        <strain evidence="2">2189</strain>
    </source>
</reference>
<dbReference type="GO" id="GO:0006412">
    <property type="term" value="P:translation"/>
    <property type="evidence" value="ECO:0007669"/>
    <property type="project" value="TreeGrafter"/>
</dbReference>
<dbReference type="EMBL" id="DXEW01000025">
    <property type="protein sequence ID" value="HIX50631.1"/>
    <property type="molecule type" value="Genomic_DNA"/>
</dbReference>
<dbReference type="GO" id="GO:0003729">
    <property type="term" value="F:mRNA binding"/>
    <property type="evidence" value="ECO:0007669"/>
    <property type="project" value="TreeGrafter"/>
</dbReference>
<dbReference type="Gene3D" id="1.10.3500.10">
    <property type="entry name" value="Tex N-terminal region-like"/>
    <property type="match status" value="1"/>
</dbReference>
<dbReference type="InterPro" id="IPR012337">
    <property type="entry name" value="RNaseH-like_sf"/>
</dbReference>
<dbReference type="InterPro" id="IPR041692">
    <property type="entry name" value="HHH_9"/>
</dbReference>
<feature type="non-terminal residue" evidence="2">
    <location>
        <position position="1"/>
    </location>
</feature>
<dbReference type="InterPro" id="IPR050437">
    <property type="entry name" value="Ribos_protein_bS1-like"/>
</dbReference>
<dbReference type="InterPro" id="IPR044146">
    <property type="entry name" value="S1_Tex"/>
</dbReference>
<dbReference type="Gene3D" id="1.10.150.310">
    <property type="entry name" value="Tex RuvX-like domain-like"/>
    <property type="match status" value="1"/>
</dbReference>
<dbReference type="InterPro" id="IPR023323">
    <property type="entry name" value="Tex-like_dom_sf"/>
</dbReference>
<dbReference type="InterPro" id="IPR010994">
    <property type="entry name" value="RuvA_2-like"/>
</dbReference>
<dbReference type="CDD" id="cd05685">
    <property type="entry name" value="S1_Tex"/>
    <property type="match status" value="1"/>
</dbReference>
<dbReference type="FunFam" id="2.40.50.140:FF:000051">
    <property type="entry name" value="RNA-binding transcriptional accessory protein"/>
    <property type="match status" value="1"/>
</dbReference>
<dbReference type="Proteomes" id="UP000886847">
    <property type="component" value="Unassembled WGS sequence"/>
</dbReference>
<reference evidence="2" key="2">
    <citation type="submission" date="2021-04" db="EMBL/GenBank/DDBJ databases">
        <authorList>
            <person name="Gilroy R."/>
        </authorList>
    </citation>
    <scope>NUCLEOTIDE SEQUENCE</scope>
    <source>
        <strain evidence="2">2189</strain>
    </source>
</reference>
<sequence>ASVYSASPLAAAEFPAFDVTLRSAVSIARRLQDPLAELVKIDPKAIGVGQYQHDMPPKQLGEALDGVVEDCVNAVGVDVNTASVPLLARVSGLNAGTAANVVKYREENGSFTSRSELLKVPKLGVKAFEQCAGFLRVPESREILDNTAVHPESYQAAEKLLALCGYTEEDVRSGGLKELKNRIKAYGEEKMAAECGVGVPTLRDVAQELLKPGRDPRDELPAPILRTDVLEIKDLKPGMELKGTVRNVIDFGAFVDIGVHQDGLVHISQICDRFIRHPSEVLSVGDVVTVWVKEVDEAKKRISLTMKKPKSRPAAGGNKNV</sequence>
<dbReference type="SUPFAM" id="SSF53098">
    <property type="entry name" value="Ribonuclease H-like"/>
    <property type="match status" value="1"/>
</dbReference>
<dbReference type="Gene3D" id="2.40.50.140">
    <property type="entry name" value="Nucleic acid-binding proteins"/>
    <property type="match status" value="1"/>
</dbReference>
<dbReference type="InterPro" id="IPR012340">
    <property type="entry name" value="NA-bd_OB-fold"/>
</dbReference>
<name>A0A9D1W0N5_9FIRM</name>
<dbReference type="InterPro" id="IPR003029">
    <property type="entry name" value="S1_domain"/>
</dbReference>
<dbReference type="SUPFAM" id="SSF50249">
    <property type="entry name" value="Nucleic acid-binding proteins"/>
    <property type="match status" value="1"/>
</dbReference>
<dbReference type="GO" id="GO:0005737">
    <property type="term" value="C:cytoplasm"/>
    <property type="evidence" value="ECO:0007669"/>
    <property type="project" value="UniProtKB-ARBA"/>
</dbReference>
<comment type="caution">
    <text evidence="2">The sequence shown here is derived from an EMBL/GenBank/DDBJ whole genome shotgun (WGS) entry which is preliminary data.</text>
</comment>